<accession>A0A0R1TN22</accession>
<comment type="similarity">
    <text evidence="1 5">Belongs to the transferase hexapeptide repeat family.</text>
</comment>
<evidence type="ECO:0000256" key="4">
    <source>
        <dbReference type="ARBA" id="ARBA00023315"/>
    </source>
</evidence>
<keyword evidence="4 5" id="KW-0012">Acyltransferase</keyword>
<dbReference type="PANTHER" id="PTHR43017:SF1">
    <property type="entry name" value="ACETYLTRANSFERASE YJL218W-RELATED"/>
    <property type="match status" value="1"/>
</dbReference>
<evidence type="ECO:0000256" key="3">
    <source>
        <dbReference type="ARBA" id="ARBA00022737"/>
    </source>
</evidence>
<evidence type="ECO:0000256" key="2">
    <source>
        <dbReference type="ARBA" id="ARBA00022679"/>
    </source>
</evidence>
<keyword evidence="3" id="KW-0677">Repeat</keyword>
<dbReference type="OrthoDB" id="9812571at2"/>
<organism evidence="7 8">
    <name type="scientific">Ligilactobacillus equi DSM 15833 = JCM 10991</name>
    <dbReference type="NCBI Taxonomy" id="1423740"/>
    <lineage>
        <taxon>Bacteria</taxon>
        <taxon>Bacillati</taxon>
        <taxon>Bacillota</taxon>
        <taxon>Bacilli</taxon>
        <taxon>Lactobacillales</taxon>
        <taxon>Lactobacillaceae</taxon>
        <taxon>Ligilactobacillus</taxon>
    </lineage>
</organism>
<dbReference type="InterPro" id="IPR001451">
    <property type="entry name" value="Hexapep"/>
</dbReference>
<dbReference type="Pfam" id="PF12464">
    <property type="entry name" value="Mac"/>
    <property type="match status" value="1"/>
</dbReference>
<comment type="caution">
    <text evidence="7">The sequence shown here is derived from an EMBL/GenBank/DDBJ whole genome shotgun (WGS) entry which is preliminary data.</text>
</comment>
<reference evidence="7 8" key="1">
    <citation type="journal article" date="2015" name="Genome Announc.">
        <title>Expanding the biotechnology potential of lactobacilli through comparative genomics of 213 strains and associated genera.</title>
        <authorList>
            <person name="Sun Z."/>
            <person name="Harris H.M."/>
            <person name="McCann A."/>
            <person name="Guo C."/>
            <person name="Argimon S."/>
            <person name="Zhang W."/>
            <person name="Yang X."/>
            <person name="Jeffery I.B."/>
            <person name="Cooney J.C."/>
            <person name="Kagawa T.F."/>
            <person name="Liu W."/>
            <person name="Song Y."/>
            <person name="Salvetti E."/>
            <person name="Wrobel A."/>
            <person name="Rasinkangas P."/>
            <person name="Parkhill J."/>
            <person name="Rea M.C."/>
            <person name="O'Sullivan O."/>
            <person name="Ritari J."/>
            <person name="Douillard F.P."/>
            <person name="Paul Ross R."/>
            <person name="Yang R."/>
            <person name="Briner A.E."/>
            <person name="Felis G.E."/>
            <person name="de Vos W.M."/>
            <person name="Barrangou R."/>
            <person name="Klaenhammer T.R."/>
            <person name="Caufield P.W."/>
            <person name="Cui Y."/>
            <person name="Zhang H."/>
            <person name="O'Toole P.W."/>
        </authorList>
    </citation>
    <scope>NUCLEOTIDE SEQUENCE [LARGE SCALE GENOMIC DNA]</scope>
    <source>
        <strain evidence="7 8">DSM 15833</strain>
    </source>
</reference>
<gene>
    <name evidence="7" type="ORF">FC36_GL000838</name>
</gene>
<dbReference type="InterPro" id="IPR011004">
    <property type="entry name" value="Trimer_LpxA-like_sf"/>
</dbReference>
<dbReference type="PANTHER" id="PTHR43017">
    <property type="entry name" value="GALACTOSIDE O-ACETYLTRANSFERASE"/>
    <property type="match status" value="1"/>
</dbReference>
<sequence length="190" mass="20744">MEKAAIKRVQAITNGGQLYDDFNPEIDQARRESFEKCRRYNNLIIQKNEYHPEILADYFGYFGQEIRIEPNFLTEFGFNLHLGDRVTIMHDVKIIDCAPVIIGPDVTIGPNCGLYTASHAENPILRAAHYCYEKPITIGSNVSLGASVTVCPGAKIGANTIIGAGAIVVGEIPANVVAAGNPCRVIRKIG</sequence>
<dbReference type="Gene3D" id="2.160.10.10">
    <property type="entry name" value="Hexapeptide repeat proteins"/>
    <property type="match status" value="1"/>
</dbReference>
<dbReference type="EMBL" id="AZFH01000017">
    <property type="protein sequence ID" value="KRL82865.1"/>
    <property type="molecule type" value="Genomic_DNA"/>
</dbReference>
<evidence type="ECO:0000259" key="6">
    <source>
        <dbReference type="SMART" id="SM01266"/>
    </source>
</evidence>
<name>A0A0R1TN22_9LACO</name>
<dbReference type="InterPro" id="IPR018357">
    <property type="entry name" value="Hexapep_transf_CS"/>
</dbReference>
<dbReference type="EC" id="2.3.1.-" evidence="5"/>
<protein>
    <recommendedName>
        <fullName evidence="5">Acetyltransferase</fullName>
        <ecNumber evidence="5">2.3.1.-</ecNumber>
    </recommendedName>
</protein>
<dbReference type="SUPFAM" id="SSF51161">
    <property type="entry name" value="Trimeric LpxA-like enzymes"/>
    <property type="match status" value="1"/>
</dbReference>
<evidence type="ECO:0000313" key="8">
    <source>
        <dbReference type="Proteomes" id="UP000051048"/>
    </source>
</evidence>
<dbReference type="GO" id="GO:0008870">
    <property type="term" value="F:galactoside O-acetyltransferase activity"/>
    <property type="evidence" value="ECO:0007669"/>
    <property type="project" value="TreeGrafter"/>
</dbReference>
<evidence type="ECO:0000256" key="5">
    <source>
        <dbReference type="RuleBase" id="RU367021"/>
    </source>
</evidence>
<dbReference type="STRING" id="1423740.FC36_GL000838"/>
<dbReference type="Pfam" id="PF00132">
    <property type="entry name" value="Hexapep"/>
    <property type="match status" value="1"/>
</dbReference>
<dbReference type="RefSeq" id="WP_023860572.1">
    <property type="nucleotide sequence ID" value="NZ_AZFH01000017.1"/>
</dbReference>
<dbReference type="PATRIC" id="fig|1423740.3.peg.888"/>
<dbReference type="InterPro" id="IPR039369">
    <property type="entry name" value="LacA-like"/>
</dbReference>
<dbReference type="InterPro" id="IPR024688">
    <property type="entry name" value="Mac_dom"/>
</dbReference>
<keyword evidence="2 5" id="KW-0808">Transferase</keyword>
<dbReference type="PROSITE" id="PS00101">
    <property type="entry name" value="HEXAPEP_TRANSFERASES"/>
    <property type="match status" value="1"/>
</dbReference>
<dbReference type="CDD" id="cd03357">
    <property type="entry name" value="LbH_MAT_GAT"/>
    <property type="match status" value="1"/>
</dbReference>
<dbReference type="SMART" id="SM01266">
    <property type="entry name" value="Mac"/>
    <property type="match status" value="1"/>
</dbReference>
<evidence type="ECO:0000256" key="1">
    <source>
        <dbReference type="ARBA" id="ARBA00007274"/>
    </source>
</evidence>
<feature type="domain" description="Maltose/galactoside acetyltransferase" evidence="6">
    <location>
        <begin position="10"/>
        <end position="64"/>
    </location>
</feature>
<evidence type="ECO:0000313" key="7">
    <source>
        <dbReference type="EMBL" id="KRL82865.1"/>
    </source>
</evidence>
<dbReference type="Proteomes" id="UP000051048">
    <property type="component" value="Unassembled WGS sequence"/>
</dbReference>
<dbReference type="AlphaFoldDB" id="A0A0R1TN22"/>
<proteinExistence type="inferred from homology"/>